<dbReference type="STRING" id="1121881.SAMN02745225_02055"/>
<dbReference type="Pfam" id="PF18135">
    <property type="entry name" value="Type_ISP_C"/>
    <property type="match status" value="1"/>
</dbReference>
<name>A0A1M4XKW0_9ACTN</name>
<dbReference type="AlphaFoldDB" id="A0A1M4XKW0"/>
<dbReference type="EMBL" id="FQUL01000041">
    <property type="protein sequence ID" value="SHE94135.1"/>
    <property type="molecule type" value="Genomic_DNA"/>
</dbReference>
<dbReference type="InterPro" id="IPR041635">
    <property type="entry name" value="Type_ISP_LLaBIII_C"/>
</dbReference>
<proteinExistence type="predicted"/>
<gene>
    <name evidence="2" type="ORF">SAMN02745225_02055</name>
</gene>
<dbReference type="Proteomes" id="UP000184295">
    <property type="component" value="Unassembled WGS sequence"/>
</dbReference>
<accession>A0A1M4XKW0</accession>
<feature type="domain" description="Type ISP restriction-modification enzyme LLaBIII C-terminal specificity" evidence="1">
    <location>
        <begin position="7"/>
        <end position="240"/>
    </location>
</feature>
<protein>
    <recommendedName>
        <fullName evidence="1">Type ISP restriction-modification enzyme LLaBIII C-terminal specificity domain-containing protein</fullName>
    </recommendedName>
</protein>
<evidence type="ECO:0000313" key="2">
    <source>
        <dbReference type="EMBL" id="SHE94135.1"/>
    </source>
</evidence>
<organism evidence="2 3">
    <name type="scientific">Ferrithrix thermotolerans DSM 19514</name>
    <dbReference type="NCBI Taxonomy" id="1121881"/>
    <lineage>
        <taxon>Bacteria</taxon>
        <taxon>Bacillati</taxon>
        <taxon>Actinomycetota</taxon>
        <taxon>Acidimicrobiia</taxon>
        <taxon>Acidimicrobiales</taxon>
        <taxon>Acidimicrobiaceae</taxon>
        <taxon>Ferrithrix</taxon>
    </lineage>
</organism>
<evidence type="ECO:0000313" key="3">
    <source>
        <dbReference type="Proteomes" id="UP000184295"/>
    </source>
</evidence>
<evidence type="ECO:0000259" key="1">
    <source>
        <dbReference type="Pfam" id="PF18135"/>
    </source>
</evidence>
<keyword evidence="3" id="KW-1185">Reference proteome</keyword>
<reference evidence="3" key="1">
    <citation type="submission" date="2016-11" db="EMBL/GenBank/DDBJ databases">
        <authorList>
            <person name="Varghese N."/>
            <person name="Submissions S."/>
        </authorList>
    </citation>
    <scope>NUCLEOTIDE SEQUENCE [LARGE SCALE GENOMIC DNA]</scope>
    <source>
        <strain evidence="3">DSM 19514</strain>
    </source>
</reference>
<sequence length="259" mass="29672">MVSGRGAGRFAVLATDVVADLNTFVPTHVFARYRYEVPNTKDALFDGVEREIRQVDNITDEALAEFQGIYSDTSLTKDDLFAYIYGVLHHPGYTEQYGDNLTKEYPRIPWLKNYRELMEIGEKLLDLHIGYETVEPYPVAEEFTLMPPEDERERYRATIMGHPNKGSGARGKADWDRTRIQVNGYLTLTGVPERASEWILGPRPALELFLQRMRPSIDKKSGIKNDPNEFSEDPKYVVELTKRVIRVCVETSDLLGSYQ</sequence>